<dbReference type="OrthoDB" id="252020at2759"/>
<dbReference type="PANTHER" id="PTHR15481:SF0">
    <property type="entry name" value="LD23870P-RELATED"/>
    <property type="match status" value="1"/>
</dbReference>
<evidence type="ECO:0000256" key="1">
    <source>
        <dbReference type="ARBA" id="ARBA00004123"/>
    </source>
</evidence>
<feature type="region of interest" description="Disordered" evidence="7">
    <location>
        <begin position="192"/>
        <end position="216"/>
    </location>
</feature>
<evidence type="ECO:0000256" key="5">
    <source>
        <dbReference type="ARBA" id="ARBA00023242"/>
    </source>
</evidence>
<evidence type="ECO:0000256" key="4">
    <source>
        <dbReference type="ARBA" id="ARBA00023187"/>
    </source>
</evidence>
<evidence type="ECO:0000313" key="10">
    <source>
        <dbReference type="Proteomes" id="UP000243579"/>
    </source>
</evidence>
<dbReference type="AlphaFoldDB" id="A0A1V9ZG61"/>
<evidence type="ECO:0000313" key="9">
    <source>
        <dbReference type="EMBL" id="OQR96974.1"/>
    </source>
</evidence>
<keyword evidence="5" id="KW-0539">Nucleus</keyword>
<dbReference type="EMBL" id="JNBR01000124">
    <property type="protein sequence ID" value="OQR96974.1"/>
    <property type="molecule type" value="Genomic_DNA"/>
</dbReference>
<keyword evidence="2" id="KW-0507">mRNA processing</keyword>
<proteinExistence type="predicted"/>
<keyword evidence="4" id="KW-0508">mRNA splicing</keyword>
<protein>
    <submittedName>
        <fullName evidence="9">Arginine/serine-rich protein 45 isoform X1</fullName>
    </submittedName>
</protein>
<feature type="compositionally biased region" description="Low complexity" evidence="7">
    <location>
        <begin position="49"/>
        <end position="62"/>
    </location>
</feature>
<dbReference type="InterPro" id="IPR000504">
    <property type="entry name" value="RRM_dom"/>
</dbReference>
<reference evidence="9 10" key="1">
    <citation type="journal article" date="2014" name="Genome Biol. Evol.">
        <title>The secreted proteins of Achlya hypogyna and Thraustotheca clavata identify the ancestral oomycete secretome and reveal gene acquisitions by horizontal gene transfer.</title>
        <authorList>
            <person name="Misner I."/>
            <person name="Blouin N."/>
            <person name="Leonard G."/>
            <person name="Richards T.A."/>
            <person name="Lane C.E."/>
        </authorList>
    </citation>
    <scope>NUCLEOTIDE SEQUENCE [LARGE SCALE GENOMIC DNA]</scope>
    <source>
        <strain evidence="9 10">ATCC 48635</strain>
    </source>
</reference>
<evidence type="ECO:0000259" key="8">
    <source>
        <dbReference type="PROSITE" id="PS50102"/>
    </source>
</evidence>
<dbReference type="PANTHER" id="PTHR15481">
    <property type="entry name" value="RIBONUCLEIC ACID BINDING PROTEIN S1"/>
    <property type="match status" value="1"/>
</dbReference>
<evidence type="ECO:0000256" key="7">
    <source>
        <dbReference type="SAM" id="MobiDB-lite"/>
    </source>
</evidence>
<dbReference type="GO" id="GO:0000398">
    <property type="term" value="P:mRNA splicing, via spliceosome"/>
    <property type="evidence" value="ECO:0007669"/>
    <property type="project" value="TreeGrafter"/>
</dbReference>
<accession>A0A1V9ZG61</accession>
<dbReference type="Proteomes" id="UP000243579">
    <property type="component" value="Unassembled WGS sequence"/>
</dbReference>
<dbReference type="PROSITE" id="PS50102">
    <property type="entry name" value="RRM"/>
    <property type="match status" value="1"/>
</dbReference>
<dbReference type="InterPro" id="IPR012677">
    <property type="entry name" value="Nucleotide-bd_a/b_plait_sf"/>
</dbReference>
<feature type="compositionally biased region" description="Low complexity" evidence="7">
    <location>
        <begin position="194"/>
        <end position="216"/>
    </location>
</feature>
<evidence type="ECO:0000256" key="6">
    <source>
        <dbReference type="PROSITE-ProRule" id="PRU00176"/>
    </source>
</evidence>
<organism evidence="9 10">
    <name type="scientific">Achlya hypogyna</name>
    <name type="common">Oomycete</name>
    <name type="synonym">Protoachlya hypogyna</name>
    <dbReference type="NCBI Taxonomy" id="1202772"/>
    <lineage>
        <taxon>Eukaryota</taxon>
        <taxon>Sar</taxon>
        <taxon>Stramenopiles</taxon>
        <taxon>Oomycota</taxon>
        <taxon>Saprolegniomycetes</taxon>
        <taxon>Saprolegniales</taxon>
        <taxon>Achlyaceae</taxon>
        <taxon>Achlya</taxon>
    </lineage>
</organism>
<dbReference type="GO" id="GO:0003723">
    <property type="term" value="F:RNA binding"/>
    <property type="evidence" value="ECO:0007669"/>
    <property type="project" value="UniProtKB-UniRule"/>
</dbReference>
<keyword evidence="3 6" id="KW-0694">RNA-binding</keyword>
<dbReference type="STRING" id="1202772.A0A1V9ZG61"/>
<dbReference type="Pfam" id="PF00076">
    <property type="entry name" value="RRM_1"/>
    <property type="match status" value="1"/>
</dbReference>
<dbReference type="SUPFAM" id="SSF54928">
    <property type="entry name" value="RNA-binding domain, RBD"/>
    <property type="match status" value="1"/>
</dbReference>
<dbReference type="CDD" id="cd12365">
    <property type="entry name" value="RRM_RNPS1"/>
    <property type="match status" value="1"/>
</dbReference>
<name>A0A1V9ZG61_ACHHY</name>
<dbReference type="GO" id="GO:0005737">
    <property type="term" value="C:cytoplasm"/>
    <property type="evidence" value="ECO:0007669"/>
    <property type="project" value="TreeGrafter"/>
</dbReference>
<comment type="subcellular location">
    <subcellularLocation>
        <location evidence="1">Nucleus</location>
    </subcellularLocation>
</comment>
<dbReference type="InterPro" id="IPR035979">
    <property type="entry name" value="RBD_domain_sf"/>
</dbReference>
<keyword evidence="10" id="KW-1185">Reference proteome</keyword>
<dbReference type="Gene3D" id="3.30.70.330">
    <property type="match status" value="1"/>
</dbReference>
<dbReference type="GO" id="GO:0005654">
    <property type="term" value="C:nucleoplasm"/>
    <property type="evidence" value="ECO:0007669"/>
    <property type="project" value="TreeGrafter"/>
</dbReference>
<dbReference type="InterPro" id="IPR034201">
    <property type="entry name" value="RNPS1_RRM"/>
</dbReference>
<feature type="domain" description="RRM" evidence="8">
    <location>
        <begin position="91"/>
        <end position="169"/>
    </location>
</feature>
<evidence type="ECO:0000256" key="3">
    <source>
        <dbReference type="ARBA" id="ARBA00022884"/>
    </source>
</evidence>
<feature type="compositionally biased region" description="Basic residues" evidence="7">
    <location>
        <begin position="1"/>
        <end position="34"/>
    </location>
</feature>
<feature type="compositionally biased region" description="Basic and acidic residues" evidence="7">
    <location>
        <begin position="72"/>
        <end position="82"/>
    </location>
</feature>
<gene>
    <name evidence="9" type="ORF">ACHHYP_20643</name>
</gene>
<feature type="region of interest" description="Disordered" evidence="7">
    <location>
        <begin position="1"/>
        <end position="93"/>
    </location>
</feature>
<dbReference type="GO" id="GO:0061574">
    <property type="term" value="C:ASAP complex"/>
    <property type="evidence" value="ECO:0007669"/>
    <property type="project" value="TreeGrafter"/>
</dbReference>
<comment type="caution">
    <text evidence="9">The sequence shown here is derived from an EMBL/GenBank/DDBJ whole genome shotgun (WGS) entry which is preliminary data.</text>
</comment>
<evidence type="ECO:0000256" key="2">
    <source>
        <dbReference type="ARBA" id="ARBA00022664"/>
    </source>
</evidence>
<dbReference type="SMART" id="SM00360">
    <property type="entry name" value="RRM"/>
    <property type="match status" value="1"/>
</dbReference>
<sequence length="239" mass="26446">MGRRSFSRSPSRGRGRGIRRSFSRDRFKRGRGRSYSRSVSRSRSDSRSSRSSYSSRSSSGSRSRSRGRSRSRSNESKKDSKSRSPSPDDGASLHVANLTRNVNSDHLSEIFGKFGAVDSVNIETDKVSRLSKGFAYIQFAKRADAETAQLHMDEGQIDGNKIKVPHAASRGLAFPTKKPLATEWRSPWRLALSQTKPTPQQPTVPERSAPSPRFTFRPPRTAWVAVAVAVAPSSAQPKP</sequence>